<dbReference type="InterPro" id="IPR051450">
    <property type="entry name" value="Gfo/Idh/MocA_Oxidoreductases"/>
</dbReference>
<dbReference type="GeneID" id="78819109"/>
<dbReference type="Pfam" id="PF02894">
    <property type="entry name" value="GFO_IDH_MocA_C"/>
    <property type="match status" value="1"/>
</dbReference>
<dbReference type="PANTHER" id="PTHR43377:SF1">
    <property type="entry name" value="BILIVERDIN REDUCTASE A"/>
    <property type="match status" value="1"/>
</dbReference>
<keyword evidence="5" id="KW-1185">Reference proteome</keyword>
<dbReference type="PANTHER" id="PTHR43377">
    <property type="entry name" value="BILIVERDIN REDUCTASE A"/>
    <property type="match status" value="1"/>
</dbReference>
<dbReference type="InterPro" id="IPR004104">
    <property type="entry name" value="Gfo/Idh/MocA-like_OxRdtase_C"/>
</dbReference>
<dbReference type="Gene3D" id="3.40.50.720">
    <property type="entry name" value="NAD(P)-binding Rossmann-like Domain"/>
    <property type="match status" value="1"/>
</dbReference>
<accession>A0ABD5Y0L7</accession>
<dbReference type="Gene3D" id="3.30.360.10">
    <property type="entry name" value="Dihydrodipicolinate Reductase, domain 2"/>
    <property type="match status" value="1"/>
</dbReference>
<dbReference type="SUPFAM" id="SSF51735">
    <property type="entry name" value="NAD(P)-binding Rossmann-fold domains"/>
    <property type="match status" value="1"/>
</dbReference>
<evidence type="ECO:0000313" key="4">
    <source>
        <dbReference type="EMBL" id="MFC7138865.1"/>
    </source>
</evidence>
<dbReference type="Proteomes" id="UP001596432">
    <property type="component" value="Unassembled WGS sequence"/>
</dbReference>
<comment type="caution">
    <text evidence="4">The sequence shown here is derived from an EMBL/GenBank/DDBJ whole genome shotgun (WGS) entry which is preliminary data.</text>
</comment>
<dbReference type="EMBL" id="JBHTAS010000001">
    <property type="protein sequence ID" value="MFC7138865.1"/>
    <property type="molecule type" value="Genomic_DNA"/>
</dbReference>
<feature type="domain" description="Gfo/Idh/MocA-like oxidoreductase N-terminal" evidence="2">
    <location>
        <begin position="25"/>
        <end position="138"/>
    </location>
</feature>
<dbReference type="SUPFAM" id="SSF55347">
    <property type="entry name" value="Glyceraldehyde-3-phosphate dehydrogenase-like, C-terminal domain"/>
    <property type="match status" value="1"/>
</dbReference>
<dbReference type="Pfam" id="PF01408">
    <property type="entry name" value="GFO_IDH_MocA"/>
    <property type="match status" value="1"/>
</dbReference>
<sequence length="356" mass="39172">MAYDIAFIGTGPEPDNPVWGESAAMAYRHAEGYRDRDDCDVVAAADIVRENVAAFADEFQIPEDGVFEDYERMLEVVEPDIVSISTPVPTHADIVLDCVHSGVPDAVHCEKPMATTWGDARLMAQEASRRDVQLTFNHQRRFSPVWREPKLALDSGAIGDLRRVEVSTSTLLDNGTHHIDLAHMYAGESPVEWVIGQIDYREEYVKYGAHNENQGLVQWAYGNGVQGIATTGYGEDGVGEGIRHRLHGTDGVIEITPWADEQARVRRDGGDWETLVADAAAAAVPPAIDHVVDCLRDGVEPEFSARRALAVTEVIFAAWESSRKRGRVDLPLTVDDNPLESMVESGDLSPRPADED</sequence>
<gene>
    <name evidence="4" type="ORF">ACFQMA_03315</name>
</gene>
<proteinExistence type="predicted"/>
<evidence type="ECO:0000313" key="5">
    <source>
        <dbReference type="Proteomes" id="UP001596432"/>
    </source>
</evidence>
<protein>
    <submittedName>
        <fullName evidence="4">Gfo/Idh/MocA family protein</fullName>
    </submittedName>
</protein>
<evidence type="ECO:0000259" key="3">
    <source>
        <dbReference type="Pfam" id="PF02894"/>
    </source>
</evidence>
<dbReference type="AlphaFoldDB" id="A0ABD5Y0L7"/>
<evidence type="ECO:0000256" key="1">
    <source>
        <dbReference type="SAM" id="MobiDB-lite"/>
    </source>
</evidence>
<name>A0ABD5Y0L7_9EURY</name>
<dbReference type="RefSeq" id="WP_274324467.1">
    <property type="nucleotide sequence ID" value="NZ_CP118158.1"/>
</dbReference>
<evidence type="ECO:0000259" key="2">
    <source>
        <dbReference type="Pfam" id="PF01408"/>
    </source>
</evidence>
<dbReference type="InterPro" id="IPR000683">
    <property type="entry name" value="Gfo/Idh/MocA-like_OxRdtase_N"/>
</dbReference>
<reference evidence="4 5" key="1">
    <citation type="journal article" date="2019" name="Int. J. Syst. Evol. Microbiol.">
        <title>The Global Catalogue of Microorganisms (GCM) 10K type strain sequencing project: providing services to taxonomists for standard genome sequencing and annotation.</title>
        <authorList>
            <consortium name="The Broad Institute Genomics Platform"/>
            <consortium name="The Broad Institute Genome Sequencing Center for Infectious Disease"/>
            <person name="Wu L."/>
            <person name="Ma J."/>
        </authorList>
    </citation>
    <scope>NUCLEOTIDE SEQUENCE [LARGE SCALE GENOMIC DNA]</scope>
    <source>
        <strain evidence="4 5">XZYJT29</strain>
    </source>
</reference>
<feature type="region of interest" description="Disordered" evidence="1">
    <location>
        <begin position="330"/>
        <end position="356"/>
    </location>
</feature>
<feature type="domain" description="Gfo/Idh/MocA-like oxidoreductase C-terminal" evidence="3">
    <location>
        <begin position="167"/>
        <end position="330"/>
    </location>
</feature>
<dbReference type="InterPro" id="IPR036291">
    <property type="entry name" value="NAD(P)-bd_dom_sf"/>
</dbReference>
<organism evidence="4 5">
    <name type="scientific">Halosimplex aquaticum</name>
    <dbReference type="NCBI Taxonomy" id="3026162"/>
    <lineage>
        <taxon>Archaea</taxon>
        <taxon>Methanobacteriati</taxon>
        <taxon>Methanobacteriota</taxon>
        <taxon>Stenosarchaea group</taxon>
        <taxon>Halobacteria</taxon>
        <taxon>Halobacteriales</taxon>
        <taxon>Haloarculaceae</taxon>
        <taxon>Halosimplex</taxon>
    </lineage>
</organism>